<name>A0ABR2CZR4_9ROSI</name>
<accession>A0ABR2CZR4</accession>
<keyword evidence="2" id="KW-1185">Reference proteome</keyword>
<protein>
    <submittedName>
        <fullName evidence="1">Uncharacterized protein</fullName>
    </submittedName>
</protein>
<reference evidence="1 2" key="1">
    <citation type="journal article" date="2024" name="G3 (Bethesda)">
        <title>Genome assembly of Hibiscus sabdariffa L. provides insights into metabolisms of medicinal natural products.</title>
        <authorList>
            <person name="Kim T."/>
        </authorList>
    </citation>
    <scope>NUCLEOTIDE SEQUENCE [LARGE SCALE GENOMIC DNA]</scope>
    <source>
        <strain evidence="1">TK-2024</strain>
        <tissue evidence="1">Old leaves</tissue>
    </source>
</reference>
<dbReference type="EMBL" id="JBBPBM010000039">
    <property type="protein sequence ID" value="KAK8526305.1"/>
    <property type="molecule type" value="Genomic_DNA"/>
</dbReference>
<gene>
    <name evidence="1" type="ORF">V6N12_020783</name>
</gene>
<sequence length="77" mass="9339">MYTYKNRIERDHWELWCLLVCVSNNEVEDKLYCYSYSFARLEEWLLEKHRGVGFDAVRLREYCSECSMNSISDGVER</sequence>
<comment type="caution">
    <text evidence="1">The sequence shown here is derived from an EMBL/GenBank/DDBJ whole genome shotgun (WGS) entry which is preliminary data.</text>
</comment>
<dbReference type="Proteomes" id="UP001472677">
    <property type="component" value="Unassembled WGS sequence"/>
</dbReference>
<evidence type="ECO:0000313" key="2">
    <source>
        <dbReference type="Proteomes" id="UP001472677"/>
    </source>
</evidence>
<proteinExistence type="predicted"/>
<evidence type="ECO:0000313" key="1">
    <source>
        <dbReference type="EMBL" id="KAK8526305.1"/>
    </source>
</evidence>
<organism evidence="1 2">
    <name type="scientific">Hibiscus sabdariffa</name>
    <name type="common">roselle</name>
    <dbReference type="NCBI Taxonomy" id="183260"/>
    <lineage>
        <taxon>Eukaryota</taxon>
        <taxon>Viridiplantae</taxon>
        <taxon>Streptophyta</taxon>
        <taxon>Embryophyta</taxon>
        <taxon>Tracheophyta</taxon>
        <taxon>Spermatophyta</taxon>
        <taxon>Magnoliopsida</taxon>
        <taxon>eudicotyledons</taxon>
        <taxon>Gunneridae</taxon>
        <taxon>Pentapetalae</taxon>
        <taxon>rosids</taxon>
        <taxon>malvids</taxon>
        <taxon>Malvales</taxon>
        <taxon>Malvaceae</taxon>
        <taxon>Malvoideae</taxon>
        <taxon>Hibiscus</taxon>
    </lineage>
</organism>